<dbReference type="Gene3D" id="1.25.10.10">
    <property type="entry name" value="Leucine-rich Repeat Variant"/>
    <property type="match status" value="1"/>
</dbReference>
<gene>
    <name evidence="3" type="ORF">MONBRDRAFT_37074</name>
</gene>
<dbReference type="OMA" id="LIYPEVI"/>
<accession>A9UZF8</accession>
<dbReference type="GO" id="GO:0007165">
    <property type="term" value="P:signal transduction"/>
    <property type="evidence" value="ECO:0007669"/>
    <property type="project" value="InterPro"/>
</dbReference>
<proteinExistence type="inferred from homology"/>
<dbReference type="GO" id="GO:0072542">
    <property type="term" value="F:protein phosphatase activator activity"/>
    <property type="evidence" value="ECO:0000318"/>
    <property type="project" value="GO_Central"/>
</dbReference>
<dbReference type="KEGG" id="mbr:MONBRDRAFT_37074"/>
<dbReference type="Proteomes" id="UP000001357">
    <property type="component" value="Unassembled WGS sequence"/>
</dbReference>
<dbReference type="eggNOG" id="KOG2085">
    <property type="taxonomic scope" value="Eukaryota"/>
</dbReference>
<protein>
    <recommendedName>
        <fullName evidence="5">Serine/threonine protein phosphatase 2A regulatory subunit</fullName>
    </recommendedName>
</protein>
<dbReference type="PANTHER" id="PTHR10257">
    <property type="entry name" value="SERINE/THREONINE PROTEIN PHOSPHATASE 2A PP2A REGULATORY SUBUNIT B"/>
    <property type="match status" value="1"/>
</dbReference>
<dbReference type="InterPro" id="IPR011989">
    <property type="entry name" value="ARM-like"/>
</dbReference>
<evidence type="ECO:0008006" key="5">
    <source>
        <dbReference type="Google" id="ProtNLM"/>
    </source>
</evidence>
<feature type="region of interest" description="Disordered" evidence="2">
    <location>
        <begin position="526"/>
        <end position="546"/>
    </location>
</feature>
<dbReference type="FunCoup" id="A9UZF8">
    <property type="interactions" value="2107"/>
</dbReference>
<name>A9UZF8_MONBE</name>
<dbReference type="SUPFAM" id="SSF48371">
    <property type="entry name" value="ARM repeat"/>
    <property type="match status" value="1"/>
</dbReference>
<dbReference type="InterPro" id="IPR016024">
    <property type="entry name" value="ARM-type_fold"/>
</dbReference>
<dbReference type="Pfam" id="PF01603">
    <property type="entry name" value="B56"/>
    <property type="match status" value="1"/>
</dbReference>
<dbReference type="FunFam" id="1.25.10.10:FF:000010">
    <property type="entry name" value="Serine/threonine-protein phosphatase 2A 56 kDa regulatory subunit"/>
    <property type="match status" value="1"/>
</dbReference>
<organism evidence="3 4">
    <name type="scientific">Monosiga brevicollis</name>
    <name type="common">Choanoflagellate</name>
    <dbReference type="NCBI Taxonomy" id="81824"/>
    <lineage>
        <taxon>Eukaryota</taxon>
        <taxon>Choanoflagellata</taxon>
        <taxon>Craspedida</taxon>
        <taxon>Salpingoecidae</taxon>
        <taxon>Monosiga</taxon>
    </lineage>
</organism>
<dbReference type="STRING" id="81824.A9UZF8"/>
<dbReference type="GO" id="GO:0000159">
    <property type="term" value="C:protein phosphatase type 2A complex"/>
    <property type="evidence" value="ECO:0007669"/>
    <property type="project" value="InterPro"/>
</dbReference>
<keyword evidence="4" id="KW-1185">Reference proteome</keyword>
<dbReference type="RefSeq" id="XP_001745800.1">
    <property type="nucleotide sequence ID" value="XM_001745748.1"/>
</dbReference>
<reference evidence="3 4" key="1">
    <citation type="journal article" date="2008" name="Nature">
        <title>The genome of the choanoflagellate Monosiga brevicollis and the origin of metazoans.</title>
        <authorList>
            <consortium name="JGI Sequencing"/>
            <person name="King N."/>
            <person name="Westbrook M.J."/>
            <person name="Young S.L."/>
            <person name="Kuo A."/>
            <person name="Abedin M."/>
            <person name="Chapman J."/>
            <person name="Fairclough S."/>
            <person name="Hellsten U."/>
            <person name="Isogai Y."/>
            <person name="Letunic I."/>
            <person name="Marr M."/>
            <person name="Pincus D."/>
            <person name="Putnam N."/>
            <person name="Rokas A."/>
            <person name="Wright K.J."/>
            <person name="Zuzow R."/>
            <person name="Dirks W."/>
            <person name="Good M."/>
            <person name="Goodstein D."/>
            <person name="Lemons D."/>
            <person name="Li W."/>
            <person name="Lyons J.B."/>
            <person name="Morris A."/>
            <person name="Nichols S."/>
            <person name="Richter D.J."/>
            <person name="Salamov A."/>
            <person name="Bork P."/>
            <person name="Lim W.A."/>
            <person name="Manning G."/>
            <person name="Miller W.T."/>
            <person name="McGinnis W."/>
            <person name="Shapiro H."/>
            <person name="Tjian R."/>
            <person name="Grigoriev I.V."/>
            <person name="Rokhsar D."/>
        </authorList>
    </citation>
    <scope>NUCLEOTIDE SEQUENCE [LARGE SCALE GENOMIC DNA]</scope>
    <source>
        <strain evidence="4">MX1 / ATCC 50154</strain>
    </source>
</reference>
<dbReference type="InParanoid" id="A9UZF8"/>
<dbReference type="AlphaFoldDB" id="A9UZF8"/>
<sequence>MAKKVGRCLDASVRVPWLSHALVGTDGLVMPMASLPVGLGIRKSIHGKKAGKQPAAPPVAYGSKLDVDRIPVVKKENRQGSSRFRSTQKRELTKLTSLKDAAARDRPQLFIDKLQQCCAVFDFTEALSDLKSKEVKRAALNEILEYITSSRKVLQEEFYPEIVNMFSTNLFRTLAPPLDPNAALFDPEEDEPTLEVAWPHLQLVYEIFLRFLESPELQIPTAKRYIDQRFVTNLLALFDSEDPRERDFLKTTLHRIYGKFLSLRGFIRRSVNNIFLQFIYETEHHNGIAELLEILGSIINGFALPLKEEHKNFLLKVLVPLHKPKSVGTYHPQLSYCVVQFLEKDPTLTEAVVQGLLDFWPKLNSPKEVLLLNEMEEIVDVMEKEEFAKIHVELFQQLAACVSSHHFQVAERALYFFQNDYLLTLAKENINAIMPIIYPALHKTSKSHWNRAINGLVFNALRTLSECDSTAYDKCVATYEADQEQRQKALKNRASVWDKLTSIAKQNPLSAQVDLVEVEVHYHEGDGQMHGPVKMEATSSRSGVRRKSVLPYDPATVQALSDFHGHSLGGDDGR</sequence>
<evidence type="ECO:0000256" key="1">
    <source>
        <dbReference type="ARBA" id="ARBA00009745"/>
    </source>
</evidence>
<dbReference type="PANTHER" id="PTHR10257:SF3">
    <property type="entry name" value="SERINE_THREONINE-PROTEIN PHOSPHATASE 2A 56 KDA REGULATORY SUBUNIT GAMMA ISOFORM"/>
    <property type="match status" value="1"/>
</dbReference>
<dbReference type="EMBL" id="CH991551">
    <property type="protein sequence ID" value="EDQ89224.1"/>
    <property type="molecule type" value="Genomic_DNA"/>
</dbReference>
<evidence type="ECO:0000313" key="4">
    <source>
        <dbReference type="Proteomes" id="UP000001357"/>
    </source>
</evidence>
<dbReference type="InterPro" id="IPR002554">
    <property type="entry name" value="PP2A_B56"/>
</dbReference>
<dbReference type="GO" id="GO:0051177">
    <property type="term" value="P:meiotic sister chromatid cohesion"/>
    <property type="evidence" value="ECO:0000318"/>
    <property type="project" value="GO_Central"/>
</dbReference>
<dbReference type="GeneID" id="5891157"/>
<evidence type="ECO:0000256" key="2">
    <source>
        <dbReference type="SAM" id="MobiDB-lite"/>
    </source>
</evidence>
<comment type="similarity">
    <text evidence="1">Belongs to the phosphatase 2A regulatory subunit B56 family.</text>
</comment>
<evidence type="ECO:0000313" key="3">
    <source>
        <dbReference type="EMBL" id="EDQ89224.1"/>
    </source>
</evidence>